<dbReference type="AlphaFoldDB" id="A0A3B3XHX0"/>
<sequence>MKTIILFGLVLGALSAAGKVYIAEVGGKVTLQCGVTSIKSRLEWKHDNLRILVFETNGFINKGSYKISHSNVIVCFYAINRNIIMNYICSLLGSSEIKMRAKKSKDTDIEISKIMEGDSGKFTCVVGRSSHEHHLIVVSVSAPSGPLKVGADATLECKANSGGSGLSQLEVKWRKPDGSVQTESKVELKSVALTDKGTWQCLVSCQEEKFTKTVTINVEEPVPEPTTPTLVNPKNPNSGNGNDSSGGPEDPMMLLGLVWWIWVAIGAGSLVVIILVIVIIVMHKRNKRKKKKFLRMKKAQLSQKPKKYCQCVRQTAAAKPQQGRRREKPSALPLQPLLQE</sequence>
<accession>A0A3B3XHX0</accession>
<reference evidence="5" key="1">
    <citation type="submission" date="2025-08" db="UniProtKB">
        <authorList>
            <consortium name="Ensembl"/>
        </authorList>
    </citation>
    <scope>IDENTIFICATION</scope>
</reference>
<feature type="signal peptide" evidence="3">
    <location>
        <begin position="1"/>
        <end position="18"/>
    </location>
</feature>
<feature type="transmembrane region" description="Helical" evidence="2">
    <location>
        <begin position="259"/>
        <end position="282"/>
    </location>
</feature>
<evidence type="ECO:0000313" key="5">
    <source>
        <dbReference type="Ensembl" id="ENSPMEP00000014627.1"/>
    </source>
</evidence>
<keyword evidence="6" id="KW-1185">Reference proteome</keyword>
<feature type="chain" id="PRO_5017270623" description="Ig-like domain-containing protein" evidence="3">
    <location>
        <begin position="19"/>
        <end position="340"/>
    </location>
</feature>
<dbReference type="SUPFAM" id="SSF48726">
    <property type="entry name" value="Immunoglobulin"/>
    <property type="match status" value="2"/>
</dbReference>
<organism evidence="5 6">
    <name type="scientific">Poecilia mexicana</name>
    <dbReference type="NCBI Taxonomy" id="48701"/>
    <lineage>
        <taxon>Eukaryota</taxon>
        <taxon>Metazoa</taxon>
        <taxon>Chordata</taxon>
        <taxon>Craniata</taxon>
        <taxon>Vertebrata</taxon>
        <taxon>Euteleostomi</taxon>
        <taxon>Actinopterygii</taxon>
        <taxon>Neopterygii</taxon>
        <taxon>Teleostei</taxon>
        <taxon>Neoteleostei</taxon>
        <taxon>Acanthomorphata</taxon>
        <taxon>Ovalentaria</taxon>
        <taxon>Atherinomorphae</taxon>
        <taxon>Cyprinodontiformes</taxon>
        <taxon>Poeciliidae</taxon>
        <taxon>Poeciliinae</taxon>
        <taxon>Poecilia</taxon>
    </lineage>
</organism>
<feature type="region of interest" description="Disordered" evidence="1">
    <location>
        <begin position="218"/>
        <end position="247"/>
    </location>
</feature>
<keyword evidence="2" id="KW-0812">Transmembrane</keyword>
<evidence type="ECO:0000259" key="4">
    <source>
        <dbReference type="PROSITE" id="PS50835"/>
    </source>
</evidence>
<feature type="compositionally biased region" description="Low complexity" evidence="1">
    <location>
        <begin position="227"/>
        <end position="247"/>
    </location>
</feature>
<dbReference type="Proteomes" id="UP000261480">
    <property type="component" value="Unplaced"/>
</dbReference>
<dbReference type="InterPro" id="IPR013783">
    <property type="entry name" value="Ig-like_fold"/>
</dbReference>
<keyword evidence="2" id="KW-0472">Membrane</keyword>
<evidence type="ECO:0000256" key="1">
    <source>
        <dbReference type="SAM" id="MobiDB-lite"/>
    </source>
</evidence>
<dbReference type="InterPro" id="IPR036179">
    <property type="entry name" value="Ig-like_dom_sf"/>
</dbReference>
<dbReference type="PANTHER" id="PTHR11422:SF6">
    <property type="entry name" value="HEMICENTIN-1 ISOFORM X1"/>
    <property type="match status" value="1"/>
</dbReference>
<dbReference type="STRING" id="48701.ENSPMEP00000014627"/>
<dbReference type="InterPro" id="IPR003599">
    <property type="entry name" value="Ig_sub"/>
</dbReference>
<proteinExistence type="predicted"/>
<feature type="domain" description="Ig-like" evidence="4">
    <location>
        <begin position="26"/>
        <end position="141"/>
    </location>
</feature>
<dbReference type="Ensembl" id="ENSPMET00000022672.1">
    <property type="protein sequence ID" value="ENSPMEP00000014627.1"/>
    <property type="gene ID" value="ENSPMEG00000017022.1"/>
</dbReference>
<name>A0A3B3XHX0_9TELE</name>
<dbReference type="SMART" id="SM00409">
    <property type="entry name" value="IG"/>
    <property type="match status" value="2"/>
</dbReference>
<dbReference type="PROSITE" id="PS50835">
    <property type="entry name" value="IG_LIKE"/>
    <property type="match status" value="2"/>
</dbReference>
<dbReference type="PANTHER" id="PTHR11422">
    <property type="entry name" value="T-CELL SURFACE GLYCOPROTEIN CD4"/>
    <property type="match status" value="1"/>
</dbReference>
<keyword evidence="3" id="KW-0732">Signal</keyword>
<dbReference type="InterPro" id="IPR007110">
    <property type="entry name" value="Ig-like_dom"/>
</dbReference>
<evidence type="ECO:0000256" key="2">
    <source>
        <dbReference type="SAM" id="Phobius"/>
    </source>
</evidence>
<feature type="region of interest" description="Disordered" evidence="1">
    <location>
        <begin position="312"/>
        <end position="340"/>
    </location>
</feature>
<protein>
    <recommendedName>
        <fullName evidence="4">Ig-like domain-containing protein</fullName>
    </recommendedName>
</protein>
<feature type="domain" description="Ig-like" evidence="4">
    <location>
        <begin position="150"/>
        <end position="217"/>
    </location>
</feature>
<dbReference type="Gene3D" id="2.60.40.10">
    <property type="entry name" value="Immunoglobulins"/>
    <property type="match status" value="2"/>
</dbReference>
<evidence type="ECO:0000256" key="3">
    <source>
        <dbReference type="SAM" id="SignalP"/>
    </source>
</evidence>
<reference evidence="5" key="2">
    <citation type="submission" date="2025-09" db="UniProtKB">
        <authorList>
            <consortium name="Ensembl"/>
        </authorList>
    </citation>
    <scope>IDENTIFICATION</scope>
</reference>
<keyword evidence="2" id="KW-1133">Transmembrane helix</keyword>
<evidence type="ECO:0000313" key="6">
    <source>
        <dbReference type="Proteomes" id="UP000261480"/>
    </source>
</evidence>